<name>V5W3Y1_9PAPI</name>
<keyword evidence="6" id="KW-1040">Host Golgi apparatus</keyword>
<dbReference type="GO" id="GO:0075521">
    <property type="term" value="P:microtubule-dependent intracellular transport of viral material towards nucleus"/>
    <property type="evidence" value="ECO:0007669"/>
    <property type="project" value="UniProtKB-UniRule"/>
</dbReference>
<keyword evidence="8 15" id="KW-0426">Late protein</keyword>
<comment type="subcellular location">
    <subcellularLocation>
        <location evidence="15">Virion</location>
    </subcellularLocation>
    <subcellularLocation>
        <location evidence="15">Host nucleus</location>
    </subcellularLocation>
</comment>
<dbReference type="GO" id="GO:0075732">
    <property type="term" value="P:viral penetration into host nucleus"/>
    <property type="evidence" value="ECO:0007669"/>
    <property type="project" value="UniProtKB-KW"/>
</dbReference>
<dbReference type="GO" id="GO:0005198">
    <property type="term" value="F:structural molecule activity"/>
    <property type="evidence" value="ECO:0007669"/>
    <property type="project" value="UniProtKB-UniRule"/>
</dbReference>
<dbReference type="GO" id="GO:0019028">
    <property type="term" value="C:viral capsid"/>
    <property type="evidence" value="ECO:0007669"/>
    <property type="project" value="UniProtKB-UniRule"/>
</dbReference>
<accession>V5W3Y1</accession>
<keyword evidence="5 15" id="KW-0945">Host-virus interaction</keyword>
<dbReference type="GO" id="GO:0046718">
    <property type="term" value="P:symbiont entry into host cell"/>
    <property type="evidence" value="ECO:0007669"/>
    <property type="project" value="UniProtKB-KW"/>
</dbReference>
<evidence type="ECO:0000256" key="16">
    <source>
        <dbReference type="SAM" id="MobiDB-lite"/>
    </source>
</evidence>
<evidence type="ECO:0000256" key="13">
    <source>
        <dbReference type="ARBA" id="ARBA00023157"/>
    </source>
</evidence>
<feature type="disulfide bond" evidence="15">
    <location>
        <begin position="19"/>
        <end position="25"/>
    </location>
</feature>
<keyword evidence="13 15" id="KW-1015">Disulfide bond</keyword>
<sequence>MNAAKRLKRDTAENLYRNCKITGDCPPDVVNKLEDKTWADVLLQAFSSIIFLGNLGIGTGKGSISSSVRPLPGGRQIPETIAPTTVPSRPTISRPSITRPTRPFSVRIDPISAGVRPVDPSGVRPIDIIDPTSPSIVTLTETVPDTIVTTGEGQIPDINIVTDTTSIQSHPTVFQSPENGVAILNVTPADPPPTRVVFAHDTINPLFESITGHIDPAIDVIVNPFATVETITFGEEIPLEPINPVHEFQIEDLPTTSTPIERLQSYYNRARQFYRRFVQQVPTRNINLLGDVSRAIEFGFENPAFDPEVSIQFAQDVNEVTAAPDPDFVGIRRISRPFLTATSDRTVRVSRLGTRGGITTRSGVTVGQDVHYYYDISTIDNIELSPFSSTSTVIIEPSTQETVIDASTIAADINESDLLDSYNEMFNNAHLVVQGTEEPDETAVVPIYNSWSLRPIVVDIGDALFVSAEANTIGTSSNSDIPSVPLIPGRSVDVYSNDFIIHPSVLKRRKRKLSDSF</sequence>
<dbReference type="GO" id="GO:0042025">
    <property type="term" value="C:host cell nucleus"/>
    <property type="evidence" value="ECO:0007669"/>
    <property type="project" value="UniProtKB-SubCell"/>
</dbReference>
<dbReference type="InterPro" id="IPR000784">
    <property type="entry name" value="Late_L2"/>
</dbReference>
<comment type="PTM">
    <text evidence="15">Highly phosphorylated.</text>
</comment>
<comment type="subunit">
    <text evidence="15">Interacts with major capsid protein L1. Interacts with E2; this interaction inhibits E2 transcriptional activity but not the DNA replication function E2. Interacts with host HSPA8; this interaction is required for L2 nuclear translocation. Interacts with host importins KPNB2 and KPNB3. Forms a complex with importin alpha2-beta1 heterodimers via interaction with the importin alpha2 adapter. Interacts with host DYNLT1; this interaction is essential for virus intracellular transport during entry. Interacts (via C-terminus) with host retromer subunits VPS35 AND VPS29.</text>
</comment>
<dbReference type="EMBL" id="KF006399">
    <property type="protein sequence ID" value="AHC00349.1"/>
    <property type="molecule type" value="Genomic_DNA"/>
</dbReference>
<proteinExistence type="inferred from homology"/>
<evidence type="ECO:0000256" key="10">
    <source>
        <dbReference type="ARBA" id="ARBA00023046"/>
    </source>
</evidence>
<keyword evidence="18" id="KW-1185">Reference proteome</keyword>
<keyword evidence="11 15" id="KW-1176">Cytoplasmic inwards viral transport</keyword>
<feature type="region of interest" description="Disordered" evidence="16">
    <location>
        <begin position="85"/>
        <end position="104"/>
    </location>
</feature>
<keyword evidence="14 15" id="KW-1160">Virus entry into host cell</keyword>
<protein>
    <recommendedName>
        <fullName evidence="15">Minor capsid protein L2</fullName>
    </recommendedName>
</protein>
<feature type="compositionally biased region" description="Polar residues" evidence="16">
    <location>
        <begin position="85"/>
        <end position="99"/>
    </location>
</feature>
<keyword evidence="7 15" id="KW-0946">Virion</keyword>
<keyword evidence="10" id="KW-1039">Host endosome</keyword>
<keyword evidence="3 15" id="KW-0167">Capsid protein</keyword>
<keyword evidence="2 15" id="KW-0597">Phosphoprotein</keyword>
<reference evidence="17 18" key="1">
    <citation type="journal article" date="2013" name="J. Clin. Virol.">
        <title>Characterization of three novel human papillomavirus types isolated from oral rinse samples of healthy individuals.</title>
        <authorList>
            <person name="Martin E."/>
            <person name="Dang J."/>
            <person name="Bzhalava D."/>
            <person name="Stern J."/>
            <person name="Edelstein Z.R."/>
            <person name="Koutsky L.A."/>
            <person name="Kiviat N.B."/>
            <person name="Feng Q."/>
        </authorList>
    </citation>
    <scope>NUCLEOTIDE SEQUENCE [LARGE SCALE GENOMIC DNA]</scope>
</reference>
<evidence type="ECO:0000256" key="14">
    <source>
        <dbReference type="ARBA" id="ARBA00023296"/>
    </source>
</evidence>
<keyword evidence="12 15" id="KW-0238">DNA-binding</keyword>
<evidence type="ECO:0000256" key="6">
    <source>
        <dbReference type="ARBA" id="ARBA00022812"/>
    </source>
</evidence>
<evidence type="ECO:0000256" key="3">
    <source>
        <dbReference type="ARBA" id="ARBA00022561"/>
    </source>
</evidence>
<comment type="caution">
    <text evidence="15">Lacks conserved residue(s) required for the propagation of feature annotation.</text>
</comment>
<dbReference type="Proteomes" id="UP000108008">
    <property type="component" value="Segment"/>
</dbReference>
<evidence type="ECO:0000256" key="5">
    <source>
        <dbReference type="ARBA" id="ARBA00022581"/>
    </source>
</evidence>
<dbReference type="Pfam" id="PF00513">
    <property type="entry name" value="Late_protein_L2"/>
    <property type="match status" value="1"/>
</dbReference>
<dbReference type="GO" id="GO:0003677">
    <property type="term" value="F:DNA binding"/>
    <property type="evidence" value="ECO:0007669"/>
    <property type="project" value="UniProtKB-UniRule"/>
</dbReference>
<dbReference type="OrthoDB" id="8047at10239"/>
<keyword evidence="9 15" id="KW-1177">Microtubular inwards viral transport</keyword>
<evidence type="ECO:0000256" key="12">
    <source>
        <dbReference type="ARBA" id="ARBA00023125"/>
    </source>
</evidence>
<organism evidence="17 18">
    <name type="scientific">Human papillomavirus 172</name>
    <dbReference type="NCBI Taxonomy" id="1434987"/>
    <lineage>
        <taxon>Viruses</taxon>
        <taxon>Monodnaviria</taxon>
        <taxon>Shotokuvirae</taxon>
        <taxon>Cossaviricota</taxon>
        <taxon>Papovaviricetes</taxon>
        <taxon>Zurhausenvirales</taxon>
        <taxon>Papillomaviridae</taxon>
        <taxon>Firstpapillomavirinae</taxon>
        <taxon>Gammapapillomavirus</taxon>
        <taxon>Gammapapillomavirus 22</taxon>
    </lineage>
</organism>
<evidence type="ECO:0000256" key="1">
    <source>
        <dbReference type="ARBA" id="ARBA00022524"/>
    </source>
</evidence>
<keyword evidence="1 15" id="KW-1163">Viral penetration into host nucleus</keyword>
<comment type="function">
    <text evidence="15">Minor protein of the capsid that localizes along the inner surface of the virion, within the central cavities beneath the L1 pentamers. Plays a role in capsid stabilization through interaction with the major capsid protein L1. Once the virion enters the host cell, L2 escorts the genomic DNA into the nucleus by promoting escape from the endosomal compartments and traffic through the host Golgi network. Mechanistically, the C-terminus of L2 possesses a cell-penetrating peptide that protudes from the host endosome, interacts with host cytoplasmic retromer cargo and thereby mediates the capsid delivery to the host trans-Golgi network. Plays a role through its interaction with host dynein in the intracellular microtubule-dependent transport of viral capsid toward the nucleus. Mediates the viral genome import into the nucleus through binding to host importins. Once within the nucleus, L2 localizes viral genomes to host PML bodies in order to activate early gene expression for establishment of infection. Later on, promotes late gene expression by interacting with the viral E2 protein and by inhibiting its transcriptional activation functions. During virion assembly, encapsidates the genome by direct interaction with the viral DNA.</text>
</comment>
<dbReference type="HAMAP" id="MF_04003">
    <property type="entry name" value="PPV_L2"/>
    <property type="match status" value="1"/>
</dbReference>
<gene>
    <name evidence="15" type="primary">L2</name>
</gene>
<evidence type="ECO:0000256" key="15">
    <source>
        <dbReference type="HAMAP-Rule" id="MF_04003"/>
    </source>
</evidence>
<evidence type="ECO:0000256" key="4">
    <source>
        <dbReference type="ARBA" id="ARBA00022562"/>
    </source>
</evidence>
<evidence type="ECO:0000313" key="18">
    <source>
        <dbReference type="Proteomes" id="UP000108008"/>
    </source>
</evidence>
<evidence type="ECO:0000313" key="17">
    <source>
        <dbReference type="EMBL" id="AHC00349.1"/>
    </source>
</evidence>
<evidence type="ECO:0000256" key="11">
    <source>
        <dbReference type="ARBA" id="ARBA00023120"/>
    </source>
</evidence>
<evidence type="ECO:0000256" key="9">
    <source>
        <dbReference type="ARBA" id="ARBA00022952"/>
    </source>
</evidence>
<comment type="similarity">
    <text evidence="15">Belongs to the papillomaviridae L2 protein family.</text>
</comment>
<evidence type="ECO:0000256" key="2">
    <source>
        <dbReference type="ARBA" id="ARBA00022553"/>
    </source>
</evidence>
<evidence type="ECO:0000256" key="7">
    <source>
        <dbReference type="ARBA" id="ARBA00022844"/>
    </source>
</evidence>
<keyword evidence="4 15" id="KW-1048">Host nucleus</keyword>
<dbReference type="GO" id="GO:0043657">
    <property type="term" value="C:host cell"/>
    <property type="evidence" value="ECO:0007669"/>
    <property type="project" value="GOC"/>
</dbReference>
<evidence type="ECO:0000256" key="8">
    <source>
        <dbReference type="ARBA" id="ARBA00022921"/>
    </source>
</evidence>